<feature type="compositionally biased region" description="Acidic residues" evidence="1">
    <location>
        <begin position="652"/>
        <end position="666"/>
    </location>
</feature>
<reference evidence="3" key="1">
    <citation type="submission" date="2021-06" db="EMBL/GenBank/DDBJ databases">
        <authorList>
            <person name="Kallberg Y."/>
            <person name="Tangrot J."/>
            <person name="Rosling A."/>
        </authorList>
    </citation>
    <scope>NUCLEOTIDE SEQUENCE</scope>
    <source>
        <strain evidence="3">FL966</strain>
    </source>
</reference>
<evidence type="ECO:0000313" key="3">
    <source>
        <dbReference type="EMBL" id="CAG8603943.1"/>
    </source>
</evidence>
<dbReference type="EMBL" id="CAJVQA010004673">
    <property type="protein sequence ID" value="CAG8603943.1"/>
    <property type="molecule type" value="Genomic_DNA"/>
</dbReference>
<evidence type="ECO:0000313" key="4">
    <source>
        <dbReference type="Proteomes" id="UP000789759"/>
    </source>
</evidence>
<dbReference type="Pfam" id="PF03288">
    <property type="entry name" value="Pox_D5"/>
    <property type="match status" value="1"/>
</dbReference>
<comment type="caution">
    <text evidence="3">The sequence shown here is derived from an EMBL/GenBank/DDBJ whole genome shotgun (WGS) entry which is preliminary data.</text>
</comment>
<organism evidence="3 4">
    <name type="scientific">Cetraspora pellucida</name>
    <dbReference type="NCBI Taxonomy" id="1433469"/>
    <lineage>
        <taxon>Eukaryota</taxon>
        <taxon>Fungi</taxon>
        <taxon>Fungi incertae sedis</taxon>
        <taxon>Mucoromycota</taxon>
        <taxon>Glomeromycotina</taxon>
        <taxon>Glomeromycetes</taxon>
        <taxon>Diversisporales</taxon>
        <taxon>Gigasporaceae</taxon>
        <taxon>Cetraspora</taxon>
    </lineage>
</organism>
<proteinExistence type="predicted"/>
<keyword evidence="4" id="KW-1185">Reference proteome</keyword>
<evidence type="ECO:0000256" key="1">
    <source>
        <dbReference type="SAM" id="MobiDB-lite"/>
    </source>
</evidence>
<dbReference type="OrthoDB" id="2381483at2759"/>
<evidence type="ECO:0000259" key="2">
    <source>
        <dbReference type="Pfam" id="PF03288"/>
    </source>
</evidence>
<dbReference type="InterPro" id="IPR004968">
    <property type="entry name" value="DNA_primase/NTPase_C"/>
</dbReference>
<feature type="domain" description="DNA primase/nucleoside triphosphatase C-terminal" evidence="2">
    <location>
        <begin position="496"/>
        <end position="528"/>
    </location>
</feature>
<name>A0A9N9GI93_9GLOM</name>
<gene>
    <name evidence="3" type="ORF">CPELLU_LOCUS7127</name>
</gene>
<dbReference type="Proteomes" id="UP000789759">
    <property type="component" value="Unassembled WGS sequence"/>
</dbReference>
<accession>A0A9N9GI93</accession>
<protein>
    <submittedName>
        <fullName evidence="3">3454_t:CDS:1</fullName>
    </submittedName>
</protein>
<feature type="region of interest" description="Disordered" evidence="1">
    <location>
        <begin position="652"/>
        <end position="698"/>
    </location>
</feature>
<dbReference type="AlphaFoldDB" id="A0A9N9GI93"/>
<sequence length="698" mass="79379">MYKIRDDSIKPRQFLGTDSEDEIKAIFTEHQGHSLHEIIDGNDPLRPFIDFDLSQETLNKIEPKLTYWDIKTLTIANSSDQKKMSYHISTFGLQLKNITKVAVFTKLVHKKLPIGLQANGIVDNIANKSSFSLRMLGTPKIIKETNEHVHPKRAVIPKNGTIFDFMLRPSHNDAEIKDSPILETLKEKTSIENRSMPKKNKIDAGSIGSEVEYIEKLLEEYKIEGFGVLYPLPTLPNIFPLNRIAESQCPLSDQETQTGTKKPSLKLTLNALVLEQKNNKRTWILKHRKPDSKLYFGMAPTLDFSKITINIVELEGEPIKLISLIDRIYDSKAIMYDNIDFLPYSPNIEQPKNKFFNLFLGFKAKPALQINYDLVNPIIWHIENIWCARNKVLSIYVLKWLAFLVQYPAKIPGTLVYSTSDLGKILGKFNSSIQGQDYVSIERKGLENQDCGHFPRFIVLSNHDAPIRVEQGDGRIVCLDVSPRCKDQIEKPGCAMLYQEYRTWCETNGEKPFSNNNFGKKIPQVNIERKCASGGKREWQYILNRFKIIVKLRESVNIPVFDVPEIVTPELEKNITELSATNRIKKSKDSSPVPILPVTNETQALFDSIIEQPESSVVSSSKSTNISLPPEIEHVESVDNEVESSEIIEELVEDDPDLLMNDEPEISPDLPANDEPKSSNDSPSLQISYPPGYQTRKQ</sequence>